<evidence type="ECO:0000313" key="2">
    <source>
        <dbReference type="Proteomes" id="UP000007319"/>
    </source>
</evidence>
<dbReference type="Proteomes" id="UP000007319">
    <property type="component" value="Plasmid AZOBR_p3"/>
</dbReference>
<dbReference type="AlphaFoldDB" id="A0A9P1JZS5"/>
<keyword evidence="1" id="KW-0614">Plasmid</keyword>
<dbReference type="Pfam" id="PF21829">
    <property type="entry name" value="DUF6889"/>
    <property type="match status" value="1"/>
</dbReference>
<dbReference type="EMBL" id="HE577330">
    <property type="protein sequence ID" value="CCD02874.1"/>
    <property type="molecule type" value="Genomic_DNA"/>
</dbReference>
<keyword evidence="2" id="KW-1185">Reference proteome</keyword>
<dbReference type="InterPro" id="IPR054182">
    <property type="entry name" value="DUF6889"/>
</dbReference>
<protein>
    <submittedName>
        <fullName evidence="1">Uncharacterized protein</fullName>
    </submittedName>
</protein>
<reference evidence="1 2" key="1">
    <citation type="journal article" date="2011" name="PLoS Genet.">
        <title>Azospirillum genomes reveal transition of bacteria from aquatic to terrestrial environments.</title>
        <authorList>
            <person name="Wisniewski-Dye F."/>
            <person name="Borziak K."/>
            <person name="Khalsa-Moyers G."/>
            <person name="Alexandre G."/>
            <person name="Sukharnikov L.O."/>
            <person name="Wuichet K."/>
            <person name="Hurst G.B."/>
            <person name="McDonald W.H."/>
            <person name="Robertson J.S."/>
            <person name="Barbe V."/>
            <person name="Calteau A."/>
            <person name="Rouy Z."/>
            <person name="Mangenot S."/>
            <person name="Prigent-Combaret C."/>
            <person name="Normand P."/>
            <person name="Boyer M."/>
            <person name="Siguier P."/>
            <person name="Dessaux Y."/>
            <person name="Elmerich C."/>
            <person name="Condemine G."/>
            <person name="Krishnen G."/>
            <person name="Kennedy I."/>
            <person name="Paterson A.H."/>
            <person name="Gonzalez V."/>
            <person name="Mavingui P."/>
            <person name="Zhulin I.B."/>
        </authorList>
    </citation>
    <scope>NUCLEOTIDE SEQUENCE [LARGE SCALE GENOMIC DNA]</scope>
    <source>
        <strain evidence="1 2">Sp245</strain>
    </source>
</reference>
<sequence>MVTLPGRRGWLLRPVSEGWCRYESLKDGTLDLADIAEMNDCIDARIENDWRVHEAARRERGNG</sequence>
<evidence type="ECO:0000313" key="1">
    <source>
        <dbReference type="EMBL" id="CCD02874.1"/>
    </source>
</evidence>
<name>A0A9P1JZS5_9PROT</name>
<dbReference type="KEGG" id="abs:AZOBR_p340112"/>
<accession>A0A9P1JZS5</accession>
<organism evidence="1 2">
    <name type="scientific">Azospirillum baldaniorum</name>
    <dbReference type="NCBI Taxonomy" id="1064539"/>
    <lineage>
        <taxon>Bacteria</taxon>
        <taxon>Pseudomonadati</taxon>
        <taxon>Pseudomonadota</taxon>
        <taxon>Alphaproteobacteria</taxon>
        <taxon>Rhodospirillales</taxon>
        <taxon>Azospirillaceae</taxon>
        <taxon>Azospirillum</taxon>
    </lineage>
</organism>
<gene>
    <name evidence="1" type="ORF">AZOBR_p340112</name>
</gene>
<geneLocation type="plasmid" evidence="1 2">
    <name>AZOBR_p3</name>
</geneLocation>
<proteinExistence type="predicted"/>